<evidence type="ECO:0000256" key="1">
    <source>
        <dbReference type="SAM" id="MobiDB-lite"/>
    </source>
</evidence>
<comment type="caution">
    <text evidence="2">The sequence shown here is derived from an EMBL/GenBank/DDBJ whole genome shotgun (WGS) entry which is preliminary data.</text>
</comment>
<evidence type="ECO:0000313" key="2">
    <source>
        <dbReference type="EMBL" id="GMH02613.1"/>
    </source>
</evidence>
<accession>A0AAD3S1H1</accession>
<proteinExistence type="predicted"/>
<dbReference type="Proteomes" id="UP001279734">
    <property type="component" value="Unassembled WGS sequence"/>
</dbReference>
<feature type="compositionally biased region" description="Polar residues" evidence="1">
    <location>
        <begin position="1"/>
        <end position="22"/>
    </location>
</feature>
<reference evidence="2" key="1">
    <citation type="submission" date="2023-05" db="EMBL/GenBank/DDBJ databases">
        <title>Nepenthes gracilis genome sequencing.</title>
        <authorList>
            <person name="Fukushima K."/>
        </authorList>
    </citation>
    <scope>NUCLEOTIDE SEQUENCE</scope>
    <source>
        <strain evidence="2">SING2019-196</strain>
    </source>
</reference>
<keyword evidence="3" id="KW-1185">Reference proteome</keyword>
<sequence length="138" mass="15150">MRRRSTLPTTTTNGDAHNSPANPSARGRLGVAYNAQQSSRHHKATIDTLEEMGSDSRHSASYCAVRHTPPEIKFSNQCPNLTSTAFFRLRDKKSSVSLQHSTPHTKMVNTRVQASTLARDIAAHDDNPSIGSSVKKRP</sequence>
<name>A0AAD3S1H1_NEPGR</name>
<evidence type="ECO:0000313" key="3">
    <source>
        <dbReference type="Proteomes" id="UP001279734"/>
    </source>
</evidence>
<protein>
    <submittedName>
        <fullName evidence="2">Uncharacterized protein</fullName>
    </submittedName>
</protein>
<dbReference type="EMBL" id="BSYO01000003">
    <property type="protein sequence ID" value="GMH02613.1"/>
    <property type="molecule type" value="Genomic_DNA"/>
</dbReference>
<organism evidence="2 3">
    <name type="scientific">Nepenthes gracilis</name>
    <name type="common">Slender pitcher plant</name>
    <dbReference type="NCBI Taxonomy" id="150966"/>
    <lineage>
        <taxon>Eukaryota</taxon>
        <taxon>Viridiplantae</taxon>
        <taxon>Streptophyta</taxon>
        <taxon>Embryophyta</taxon>
        <taxon>Tracheophyta</taxon>
        <taxon>Spermatophyta</taxon>
        <taxon>Magnoliopsida</taxon>
        <taxon>eudicotyledons</taxon>
        <taxon>Gunneridae</taxon>
        <taxon>Pentapetalae</taxon>
        <taxon>Caryophyllales</taxon>
        <taxon>Nepenthaceae</taxon>
        <taxon>Nepenthes</taxon>
    </lineage>
</organism>
<gene>
    <name evidence="2" type="ORF">Nepgr_004452</name>
</gene>
<dbReference type="AlphaFoldDB" id="A0AAD3S1H1"/>
<feature type="region of interest" description="Disordered" evidence="1">
    <location>
        <begin position="1"/>
        <end position="26"/>
    </location>
</feature>